<dbReference type="AlphaFoldDB" id="A0A2P2NRG1"/>
<reference evidence="1" key="1">
    <citation type="submission" date="2018-02" db="EMBL/GenBank/DDBJ databases">
        <title>Rhizophora mucronata_Transcriptome.</title>
        <authorList>
            <person name="Meera S.P."/>
            <person name="Sreeshan A."/>
            <person name="Augustine A."/>
        </authorList>
    </citation>
    <scope>NUCLEOTIDE SEQUENCE</scope>
    <source>
        <tissue evidence="1">Leaf</tissue>
    </source>
</reference>
<sequence>MRMSSKSHKRMQSRVTWGSPDRISCDVCMPSLHASEGDISHLQFKFN</sequence>
<name>A0A2P2NRG1_RHIMU</name>
<proteinExistence type="predicted"/>
<dbReference type="EMBL" id="GGEC01064571">
    <property type="protein sequence ID" value="MBX45055.1"/>
    <property type="molecule type" value="Transcribed_RNA"/>
</dbReference>
<organism evidence="1">
    <name type="scientific">Rhizophora mucronata</name>
    <name type="common">Asiatic mangrove</name>
    <dbReference type="NCBI Taxonomy" id="61149"/>
    <lineage>
        <taxon>Eukaryota</taxon>
        <taxon>Viridiplantae</taxon>
        <taxon>Streptophyta</taxon>
        <taxon>Embryophyta</taxon>
        <taxon>Tracheophyta</taxon>
        <taxon>Spermatophyta</taxon>
        <taxon>Magnoliopsida</taxon>
        <taxon>eudicotyledons</taxon>
        <taxon>Gunneridae</taxon>
        <taxon>Pentapetalae</taxon>
        <taxon>rosids</taxon>
        <taxon>fabids</taxon>
        <taxon>Malpighiales</taxon>
        <taxon>Rhizophoraceae</taxon>
        <taxon>Rhizophora</taxon>
    </lineage>
</organism>
<accession>A0A2P2NRG1</accession>
<protein>
    <submittedName>
        <fullName evidence="1">Uncharacterized protein</fullName>
    </submittedName>
</protein>
<evidence type="ECO:0000313" key="1">
    <source>
        <dbReference type="EMBL" id="MBX45055.1"/>
    </source>
</evidence>